<dbReference type="RefSeq" id="XP_062790077.1">
    <property type="nucleotide sequence ID" value="XM_062934026.1"/>
</dbReference>
<dbReference type="Pfam" id="PF01535">
    <property type="entry name" value="PPR"/>
    <property type="match status" value="2"/>
</dbReference>
<feature type="region of interest" description="Disordered" evidence="3">
    <location>
        <begin position="158"/>
        <end position="227"/>
    </location>
</feature>
<dbReference type="InterPro" id="IPR011990">
    <property type="entry name" value="TPR-like_helical_dom_sf"/>
</dbReference>
<dbReference type="NCBIfam" id="TIGR00756">
    <property type="entry name" value="PPR"/>
    <property type="match status" value="3"/>
</dbReference>
<evidence type="ECO:0000256" key="1">
    <source>
        <dbReference type="ARBA" id="ARBA00022737"/>
    </source>
</evidence>
<dbReference type="Gene3D" id="1.25.40.10">
    <property type="entry name" value="Tetratricopeptide repeat domain"/>
    <property type="match status" value="3"/>
</dbReference>
<proteinExistence type="predicted"/>
<organism evidence="4 5">
    <name type="scientific">Kwoniella shivajii</name>
    <dbReference type="NCBI Taxonomy" id="564305"/>
    <lineage>
        <taxon>Eukaryota</taxon>
        <taxon>Fungi</taxon>
        <taxon>Dikarya</taxon>
        <taxon>Basidiomycota</taxon>
        <taxon>Agaricomycotina</taxon>
        <taxon>Tremellomycetes</taxon>
        <taxon>Tremellales</taxon>
        <taxon>Cryptococcaceae</taxon>
        <taxon>Kwoniella</taxon>
    </lineage>
</organism>
<dbReference type="PANTHER" id="PTHR47932:SF44">
    <property type="entry name" value="MIOREX COMPLEX COMPONENT 1"/>
    <property type="match status" value="1"/>
</dbReference>
<dbReference type="EMBL" id="CP141883">
    <property type="protein sequence ID" value="WRT65337.1"/>
    <property type="molecule type" value="Genomic_DNA"/>
</dbReference>
<feature type="repeat" description="PPR" evidence="2">
    <location>
        <begin position="1365"/>
        <end position="1399"/>
    </location>
</feature>
<feature type="compositionally biased region" description="Low complexity" evidence="3">
    <location>
        <begin position="995"/>
        <end position="1026"/>
    </location>
</feature>
<dbReference type="PROSITE" id="PS51375">
    <property type="entry name" value="PPR"/>
    <property type="match status" value="5"/>
</dbReference>
<evidence type="ECO:0000256" key="2">
    <source>
        <dbReference type="PROSITE-ProRule" id="PRU00708"/>
    </source>
</evidence>
<feature type="compositionally biased region" description="Basic residues" evidence="3">
    <location>
        <begin position="122"/>
        <end position="131"/>
    </location>
</feature>
<feature type="compositionally biased region" description="Polar residues" evidence="3">
    <location>
        <begin position="213"/>
        <end position="227"/>
    </location>
</feature>
<feature type="repeat" description="PPR" evidence="2">
    <location>
        <begin position="1466"/>
        <end position="1500"/>
    </location>
</feature>
<accession>A0ABZ1CYD8</accession>
<feature type="region of interest" description="Disordered" evidence="3">
    <location>
        <begin position="14"/>
        <end position="69"/>
    </location>
</feature>
<evidence type="ECO:0000256" key="3">
    <source>
        <dbReference type="SAM" id="MobiDB-lite"/>
    </source>
</evidence>
<feature type="repeat" description="PPR" evidence="2">
    <location>
        <begin position="1220"/>
        <end position="1250"/>
    </location>
</feature>
<feature type="region of interest" description="Disordered" evidence="3">
    <location>
        <begin position="995"/>
        <end position="1027"/>
    </location>
</feature>
<keyword evidence="1" id="KW-0677">Repeat</keyword>
<gene>
    <name evidence="4" type="ORF">IL334_002280</name>
</gene>
<dbReference type="InterPro" id="IPR002885">
    <property type="entry name" value="PPR_rpt"/>
</dbReference>
<sequence length="1517" mass="167052">MLTKATAHIRPFIRLPSSSGASPDHFTANPSLLHHLPHNGAGNSLVASGPNPTQTAGSSGSAGRHGYGGNAGAGSGGGYTGHARAFLSLPQTTSVDPSSTMSNSDEDSFQNASSSKGPSLLLKHRLSKRTRIIGPSDGVGREVRREIEARAGGSKVSVMEIENNEETERPERLALSSSRPSRRRSSIAFPSQTTFEAPSSSSSSSSRTPLRPATSNRQQRAGLTRSPSAVEIWQVGIPHPRAPLGLRSLSTRSDIPKSLEAEDVQPFVSTSSVPATRILGQPNRVLMDLAGRDLPGKSLGMVRRNSTAAVERSSLDQPPIELLLQNTDKTRSIGPDAEPQEKAIYDAIITARRAEDLNLLQRLIQHYRSPRSVSPFSEDEQPGDPTLIHQFPLPSKYSLRNYNAILSALVGTRQAGQSIASILEIYNEILERDLIPNATTYGFVIRALSLRSVEVSHAVQTWEQQKSWGEWRARQLGPATWDYNSAAEKDQLFQSYEAEGNLPSALKLFRAATRINSTVGFPLPLYGTILDAMSRESKINTQAMLQIFRMAQRFEVPGSISLYKHMFRALGETKDAEQLNKTWNELIKASHDDKVESDWLESNPGLKGTDSEAIAVRVRGLRQEVWHSAIKAFIAAGQIPKALEIFGEMMDSATSSSTSTTDYKRAPPATHRTCGQLVVDLAETGNLDLALEWSNKVHTSDYLGKLHPPRLALEHITYFVDALIKADKIELAKKVMEKHTSDYGQFTTASSRTTIGRRTWRILTALVVRASEASEPERDQILDTIKDFSKSGTMNFDVLLIQKHIGLLAKSKRWEDMASVLEACTVTNTVRKENRARLAETISALATTDIPLKHLLALIRQASNHGIEIKDGLASAIINKYSSEISKASSAQDLDLSNLQWSALIESFAALPSDILKDREYDDAFLSLVAGLGEISKEDGFLNNLSVHVAVRTVINSLIYRFGLERSKHLLIPVFGEEKAEEMVKIVPQADNATSFSPSASASPNSSEFTLPSTPSSATTASQSQPEIRLSIDRQLSASVERFTHKNPPITPLDAYDLVRQGLTRNSVPYPGALCHLIDHLARAGDEPKVRELYQLCQVLLSNITRPETQANYWHQVEDAMLIANCHLGYLEQAGMHRARIVESGMAPSADAYATMIASSKDTTDDALVARELFDESQMMGVKPHLYLYNTIISKLSKARKAETALELFKHMKEQGIRPSSVTYGAVINACCRVGDAQSAETLFEEMASQPNFRARVPPFNTMMQFYLQTQPNRSRVLHYYSALQRANVPPSAHTYKLLLDTYATLAPIDLESMERVFAEIQSNRNVQVQGTHWASLITAYGLHGGDLEKSKAIFESINERQIKEAVIWEAMLNVLSQRGTLSELEAIKEKMLNSGVQPTAYVYNALINGYSRSGEIEKAREVFESMGDSITGVAAPNNHPTLLTSSGHIKPNTITNQPSHIVYREPSTYETMIRAEIKSDNKVKAEQVLAKMEERGYPLAVFMRGRAALEDSQIGQ</sequence>
<dbReference type="GeneID" id="87954411"/>
<feature type="compositionally biased region" description="Polar residues" evidence="3">
    <location>
        <begin position="188"/>
        <end position="198"/>
    </location>
</feature>
<dbReference type="PANTHER" id="PTHR47932">
    <property type="entry name" value="ATPASE EXPRESSION PROTEIN 3"/>
    <property type="match status" value="1"/>
</dbReference>
<evidence type="ECO:0000313" key="5">
    <source>
        <dbReference type="Proteomes" id="UP001329825"/>
    </source>
</evidence>
<feature type="compositionally biased region" description="Polar residues" evidence="3">
    <location>
        <begin position="92"/>
        <end position="117"/>
    </location>
</feature>
<feature type="repeat" description="PPR" evidence="2">
    <location>
        <begin position="1185"/>
        <end position="1219"/>
    </location>
</feature>
<evidence type="ECO:0008006" key="6">
    <source>
        <dbReference type="Google" id="ProtNLM"/>
    </source>
</evidence>
<keyword evidence="5" id="KW-1185">Reference proteome</keyword>
<dbReference type="Pfam" id="PF12854">
    <property type="entry name" value="PPR_1"/>
    <property type="match status" value="1"/>
</dbReference>
<protein>
    <recommendedName>
        <fullName evidence="6">Pentatricopeptide repeat protein</fullName>
    </recommendedName>
</protein>
<dbReference type="Pfam" id="PF13041">
    <property type="entry name" value="PPR_2"/>
    <property type="match status" value="1"/>
</dbReference>
<name>A0ABZ1CYD8_9TREE</name>
<evidence type="ECO:0000313" key="4">
    <source>
        <dbReference type="EMBL" id="WRT65337.1"/>
    </source>
</evidence>
<feature type="region of interest" description="Disordered" evidence="3">
    <location>
        <begin position="92"/>
        <end position="137"/>
    </location>
</feature>
<dbReference type="Proteomes" id="UP001329825">
    <property type="component" value="Chromosome 3"/>
</dbReference>
<feature type="compositionally biased region" description="Polar residues" evidence="3">
    <location>
        <begin position="41"/>
        <end position="54"/>
    </location>
</feature>
<reference evidence="4 5" key="1">
    <citation type="submission" date="2024-01" db="EMBL/GenBank/DDBJ databases">
        <title>Comparative genomics of Cryptococcus and Kwoniella reveals pathogenesis evolution and contrasting modes of karyotype evolution via chromosome fusion or intercentromeric recombination.</title>
        <authorList>
            <person name="Coelho M.A."/>
            <person name="David-Palma M."/>
            <person name="Shea T."/>
            <person name="Bowers K."/>
            <person name="McGinley-Smith S."/>
            <person name="Mohammad A.W."/>
            <person name="Gnirke A."/>
            <person name="Yurkov A.M."/>
            <person name="Nowrousian M."/>
            <person name="Sun S."/>
            <person name="Cuomo C.A."/>
            <person name="Heitman J."/>
        </authorList>
    </citation>
    <scope>NUCLEOTIDE SEQUENCE [LARGE SCALE GENOMIC DNA]</scope>
    <source>
        <strain evidence="4">CBS 11374</strain>
    </source>
</reference>
<feature type="repeat" description="PPR" evidence="2">
    <location>
        <begin position="1400"/>
        <end position="1430"/>
    </location>
</feature>